<dbReference type="AlphaFoldDB" id="A0A7S0J0Q4"/>
<dbReference type="EMBL" id="HBER01025438">
    <property type="protein sequence ID" value="CAD8537539.1"/>
    <property type="molecule type" value="Transcribed_RNA"/>
</dbReference>
<feature type="compositionally biased region" description="Basic and acidic residues" evidence="1">
    <location>
        <begin position="368"/>
        <end position="387"/>
    </location>
</feature>
<evidence type="ECO:0000313" key="2">
    <source>
        <dbReference type="EMBL" id="CAD8537539.1"/>
    </source>
</evidence>
<feature type="compositionally biased region" description="Low complexity" evidence="1">
    <location>
        <begin position="23"/>
        <end position="36"/>
    </location>
</feature>
<sequence length="387" mass="39353">MSTAPRAVTATFGRGTRLPSRIAAAAPSPSGHGSPAQQLSHTSRTYSTPASAGEYDTQRLATDSVKERSGSQGGSGDEDGTACCEESAGTPRAACRHAIGNHLLSGHGVRMTNMSCYEDEEEDTAVETPRGDTFGQGTQGQGMPDTAAQLEGATAADGAATDPAEMAIIAEQQRLWDSAKHSSTSSGRTSGLRAPAGDVVDVDPLAVGATAAVGVLGFDACVVAEQQRIWNAIKTGEAAEGAASGEAAVAGGADGERSTRAANEVVSTAAAASAATAHDVDEAEASEAADAMPSCGESDDTDDATVDGSTADGSESERIRVASAEQLERTVSSIGVRHRAAVSSGQDREASDGASPSLRGFLKKRCVPPREDLGETSARDRREVGEM</sequence>
<gene>
    <name evidence="2" type="ORF">CLEP1334_LOCUS12821</name>
</gene>
<reference evidence="2" key="1">
    <citation type="submission" date="2021-01" db="EMBL/GenBank/DDBJ databases">
        <authorList>
            <person name="Corre E."/>
            <person name="Pelletier E."/>
            <person name="Niang G."/>
            <person name="Scheremetjew M."/>
            <person name="Finn R."/>
            <person name="Kale V."/>
            <person name="Holt S."/>
            <person name="Cochrane G."/>
            <person name="Meng A."/>
            <person name="Brown T."/>
            <person name="Cohen L."/>
        </authorList>
    </citation>
    <scope>NUCLEOTIDE SEQUENCE</scope>
    <source>
        <strain evidence="2">RCC1130</strain>
    </source>
</reference>
<accession>A0A7S0J0Q4</accession>
<name>A0A7S0J0Q4_9EUKA</name>
<feature type="region of interest" description="Disordered" evidence="1">
    <location>
        <begin position="118"/>
        <end position="142"/>
    </location>
</feature>
<protein>
    <submittedName>
        <fullName evidence="2">Uncharacterized protein</fullName>
    </submittedName>
</protein>
<proteinExistence type="predicted"/>
<evidence type="ECO:0000256" key="1">
    <source>
        <dbReference type="SAM" id="MobiDB-lite"/>
    </source>
</evidence>
<organism evidence="2">
    <name type="scientific">Calcidiscus leptoporus</name>
    <dbReference type="NCBI Taxonomy" id="127549"/>
    <lineage>
        <taxon>Eukaryota</taxon>
        <taxon>Haptista</taxon>
        <taxon>Haptophyta</taxon>
        <taxon>Prymnesiophyceae</taxon>
        <taxon>Coccolithales</taxon>
        <taxon>Calcidiscaceae</taxon>
        <taxon>Calcidiscus</taxon>
    </lineage>
</organism>
<feature type="region of interest" description="Disordered" evidence="1">
    <location>
        <begin position="177"/>
        <end position="196"/>
    </location>
</feature>
<feature type="compositionally biased region" description="Polar residues" evidence="1">
    <location>
        <begin position="37"/>
        <end position="50"/>
    </location>
</feature>
<feature type="compositionally biased region" description="Low complexity" evidence="1">
    <location>
        <begin position="182"/>
        <end position="193"/>
    </location>
</feature>
<feature type="region of interest" description="Disordered" evidence="1">
    <location>
        <begin position="330"/>
        <end position="387"/>
    </location>
</feature>
<feature type="region of interest" description="Disordered" evidence="1">
    <location>
        <begin position="1"/>
        <end position="86"/>
    </location>
</feature>
<feature type="region of interest" description="Disordered" evidence="1">
    <location>
        <begin position="273"/>
        <end position="317"/>
    </location>
</feature>